<dbReference type="AlphaFoldDB" id="A0A1I8F567"/>
<keyword evidence="2" id="KW-1185">Reference proteome</keyword>
<accession>A0A1I8F567</accession>
<protein>
    <submittedName>
        <fullName evidence="3">TPX2_importin domain-containing protein</fullName>
    </submittedName>
</protein>
<feature type="compositionally biased region" description="Low complexity" evidence="1">
    <location>
        <begin position="78"/>
        <end position="97"/>
    </location>
</feature>
<evidence type="ECO:0000256" key="1">
    <source>
        <dbReference type="SAM" id="MobiDB-lite"/>
    </source>
</evidence>
<proteinExistence type="predicted"/>
<dbReference type="WBParaSite" id="maker-unitig_20326-snap-gene-0.2-mRNA-1">
    <property type="protein sequence ID" value="maker-unitig_20326-snap-gene-0.2-mRNA-1"/>
    <property type="gene ID" value="maker-unitig_20326-snap-gene-0.2"/>
</dbReference>
<evidence type="ECO:0000313" key="3">
    <source>
        <dbReference type="WBParaSite" id="maker-unitig_20326-snap-gene-0.2-mRNA-1"/>
    </source>
</evidence>
<feature type="region of interest" description="Disordered" evidence="1">
    <location>
        <begin position="75"/>
        <end position="123"/>
    </location>
</feature>
<reference evidence="3" key="1">
    <citation type="submission" date="2016-11" db="UniProtKB">
        <authorList>
            <consortium name="WormBaseParasite"/>
        </authorList>
    </citation>
    <scope>IDENTIFICATION</scope>
</reference>
<evidence type="ECO:0000313" key="2">
    <source>
        <dbReference type="Proteomes" id="UP000095280"/>
    </source>
</evidence>
<name>A0A1I8F567_9PLAT</name>
<sequence length="123" mass="13296">TRVPFITTVWSIGGDRQDLQQKHPIASAETAAFPKLKRKNPLLHATFTHKARFGLRTPLKATGLQKKLRVQAERQGEAETGATAASAATEAAAAATGRWFPARMGPKSRQPPARPCLKSCPGR</sequence>
<organism evidence="2 3">
    <name type="scientific">Macrostomum lignano</name>
    <dbReference type="NCBI Taxonomy" id="282301"/>
    <lineage>
        <taxon>Eukaryota</taxon>
        <taxon>Metazoa</taxon>
        <taxon>Spiralia</taxon>
        <taxon>Lophotrochozoa</taxon>
        <taxon>Platyhelminthes</taxon>
        <taxon>Rhabditophora</taxon>
        <taxon>Macrostomorpha</taxon>
        <taxon>Macrostomida</taxon>
        <taxon>Macrostomidae</taxon>
        <taxon>Macrostomum</taxon>
    </lineage>
</organism>
<dbReference type="Proteomes" id="UP000095280">
    <property type="component" value="Unplaced"/>
</dbReference>